<keyword evidence="16" id="KW-1185">Reference proteome</keyword>
<feature type="region of interest" description="Disordered" evidence="13">
    <location>
        <begin position="90"/>
        <end position="163"/>
    </location>
</feature>
<keyword evidence="4" id="KW-0547">Nucleotide-binding</keyword>
<comment type="catalytic activity">
    <reaction evidence="10">
        <text>GTP + H2O = GDP + phosphate + H(+)</text>
        <dbReference type="Rhea" id="RHEA:19669"/>
        <dbReference type="ChEBI" id="CHEBI:15377"/>
        <dbReference type="ChEBI" id="CHEBI:15378"/>
        <dbReference type="ChEBI" id="CHEBI:37565"/>
        <dbReference type="ChEBI" id="CHEBI:43474"/>
        <dbReference type="ChEBI" id="CHEBI:58189"/>
    </reaction>
    <physiologicalReaction direction="left-to-right" evidence="10">
        <dbReference type="Rhea" id="RHEA:19670"/>
    </physiologicalReaction>
</comment>
<feature type="compositionally biased region" description="Acidic residues" evidence="13">
    <location>
        <begin position="12"/>
        <end position="42"/>
    </location>
</feature>
<evidence type="ECO:0000256" key="10">
    <source>
        <dbReference type="ARBA" id="ARBA00049117"/>
    </source>
</evidence>
<dbReference type="FunFam" id="2.40.30.10:FF:000020">
    <property type="entry name" value="Translation elongation factor EF-1"/>
    <property type="match status" value="1"/>
</dbReference>
<dbReference type="InterPro" id="IPR004160">
    <property type="entry name" value="Transl_elong_EFTu/EF1A_C"/>
</dbReference>
<evidence type="ECO:0000256" key="13">
    <source>
        <dbReference type="SAM" id="MobiDB-lite"/>
    </source>
</evidence>
<evidence type="ECO:0000256" key="2">
    <source>
        <dbReference type="ARBA" id="ARBA00007249"/>
    </source>
</evidence>
<dbReference type="InterPro" id="IPR009000">
    <property type="entry name" value="Transl_B-barrel_sf"/>
</dbReference>
<name>A0A6A6NPJ7_9PEZI</name>
<dbReference type="SUPFAM" id="SSF50465">
    <property type="entry name" value="EF-Tu/eEF-1alpha/eIF2-gamma C-terminal domain"/>
    <property type="match status" value="1"/>
</dbReference>
<evidence type="ECO:0000256" key="4">
    <source>
        <dbReference type="ARBA" id="ARBA00022741"/>
    </source>
</evidence>
<gene>
    <name evidence="15" type="ORF">BDY21DRAFT_354822</name>
</gene>
<dbReference type="GO" id="GO:1990533">
    <property type="term" value="C:Dom34-Hbs1 complex"/>
    <property type="evidence" value="ECO:0007669"/>
    <property type="project" value="UniProtKB-ARBA"/>
</dbReference>
<evidence type="ECO:0000313" key="15">
    <source>
        <dbReference type="EMBL" id="KAF2453715.1"/>
    </source>
</evidence>
<dbReference type="PROSITE" id="PS00301">
    <property type="entry name" value="G_TR_1"/>
    <property type="match status" value="1"/>
</dbReference>
<dbReference type="Proteomes" id="UP000799766">
    <property type="component" value="Unassembled WGS sequence"/>
</dbReference>
<comment type="subunit">
    <text evidence="11">Component of the Dom34-Hbs1 complex, also named Pelota-HBS1L complex, composed of dom34 and hbs1.</text>
</comment>
<dbReference type="EMBL" id="MU001695">
    <property type="protein sequence ID" value="KAF2453715.1"/>
    <property type="molecule type" value="Genomic_DNA"/>
</dbReference>
<dbReference type="OrthoDB" id="342024at2759"/>
<evidence type="ECO:0000256" key="6">
    <source>
        <dbReference type="ARBA" id="ARBA00022801"/>
    </source>
</evidence>
<comment type="subcellular location">
    <subcellularLocation>
        <location evidence="1">Cytoplasm</location>
    </subcellularLocation>
</comment>
<dbReference type="GO" id="GO:0005829">
    <property type="term" value="C:cytosol"/>
    <property type="evidence" value="ECO:0007669"/>
    <property type="project" value="GOC"/>
</dbReference>
<keyword evidence="3" id="KW-0963">Cytoplasm</keyword>
<dbReference type="AlphaFoldDB" id="A0A6A6NPJ7"/>
<accession>A0A6A6NPJ7</accession>
<dbReference type="InterPro" id="IPR015033">
    <property type="entry name" value="HBS1-like_N"/>
</dbReference>
<feature type="region of interest" description="Disordered" evidence="13">
    <location>
        <begin position="1"/>
        <end position="46"/>
    </location>
</feature>
<evidence type="ECO:0000259" key="14">
    <source>
        <dbReference type="PROSITE" id="PS51722"/>
    </source>
</evidence>
<evidence type="ECO:0000256" key="7">
    <source>
        <dbReference type="ARBA" id="ARBA00022845"/>
    </source>
</evidence>
<dbReference type="InterPro" id="IPR027417">
    <property type="entry name" value="P-loop_NTPase"/>
</dbReference>
<feature type="compositionally biased region" description="Low complexity" evidence="13">
    <location>
        <begin position="112"/>
        <end position="126"/>
    </location>
</feature>
<dbReference type="InterPro" id="IPR000795">
    <property type="entry name" value="T_Tr_GTP-bd_dom"/>
</dbReference>
<keyword evidence="7" id="KW-0810">Translation regulation</keyword>
<dbReference type="InterPro" id="IPR031157">
    <property type="entry name" value="G_TR_CS"/>
</dbReference>
<dbReference type="SUPFAM" id="SSF50447">
    <property type="entry name" value="Translation proteins"/>
    <property type="match status" value="1"/>
</dbReference>
<evidence type="ECO:0000313" key="16">
    <source>
        <dbReference type="Proteomes" id="UP000799766"/>
    </source>
</evidence>
<dbReference type="PROSITE" id="PS51722">
    <property type="entry name" value="G_TR_2"/>
    <property type="match status" value="1"/>
</dbReference>
<dbReference type="GO" id="GO:0005525">
    <property type="term" value="F:GTP binding"/>
    <property type="evidence" value="ECO:0007669"/>
    <property type="project" value="UniProtKB-KW"/>
</dbReference>
<dbReference type="PRINTS" id="PR00315">
    <property type="entry name" value="ELONGATNFCT"/>
</dbReference>
<keyword evidence="5 15" id="KW-0251">Elongation factor</keyword>
<feature type="compositionally biased region" description="Basic and acidic residues" evidence="13">
    <location>
        <begin position="101"/>
        <end position="111"/>
    </location>
</feature>
<feature type="domain" description="Tr-type G" evidence="14">
    <location>
        <begin position="192"/>
        <end position="413"/>
    </location>
</feature>
<dbReference type="CDD" id="cd01883">
    <property type="entry name" value="EF1_alpha"/>
    <property type="match status" value="1"/>
</dbReference>
<dbReference type="InterPro" id="IPR050100">
    <property type="entry name" value="TRAFAC_GTPase_members"/>
</dbReference>
<evidence type="ECO:0000256" key="9">
    <source>
        <dbReference type="ARBA" id="ARBA00023134"/>
    </source>
</evidence>
<protein>
    <recommendedName>
        <fullName evidence="12">Elongation factor 1 alpha-like protein</fullName>
    </recommendedName>
</protein>
<evidence type="ECO:0000256" key="8">
    <source>
        <dbReference type="ARBA" id="ARBA00022917"/>
    </source>
</evidence>
<dbReference type="GO" id="GO:0003924">
    <property type="term" value="F:GTPase activity"/>
    <property type="evidence" value="ECO:0007669"/>
    <property type="project" value="InterPro"/>
</dbReference>
<dbReference type="Pfam" id="PF08938">
    <property type="entry name" value="HBS1_N"/>
    <property type="match status" value="1"/>
</dbReference>
<dbReference type="CDD" id="cd16267">
    <property type="entry name" value="HBS1-like_II"/>
    <property type="match status" value="1"/>
</dbReference>
<sequence length="617" mass="66482">MSGHRRVKDISYDEDDLDYDYDEGDEYYEDEAGDDTLSPEDQEQMRVGTIKVREALGPSITATEKEIQDALWNYYYDVANSVKHIRSIKLPKQTKPAEQPKPTKSESRFDQAAKAAANAASASKKPGPSPDDIVINAQKKGTQTGKHDAKKKASATDMAKGETNDGLEKLSVKEIGSKNLDVVAEFEKSGLKNAANFVVIGHVDHGKSTLMGRLLYDLNVVDKRSIDRLQREADTIGKSSFALAWVMDQTSEERNRGVTVDIAMNHFETSKTRFTILDAPGHQDFVPNMIAGASQADFAVLVIDAGTNSFESGLKGQTKEHALLVRSLGVQRLVVAVNKMDAANWLSERFEEIKQQMSAFLTNAGFHNKNVAFIPCSGLTGDNVARSVPQGTAPWYDGPTLVSALEAAEPAARALTAPLRITIADIFRGGIVHPLSISGRLEAGTLQVGDVVHAAPAGELARVSGLEVDDEAVDWAVAGQIATVHLSDIDGAQHLRLGDVLCSPQHPVPTVTKFTAKILSFEHVLPMQVSVLRGRVDAAGHVEALVATLDKSSGAVVKRKPKIVQPGAVARVRIRLDKGIPLEDGARVVLRVEGKTVAAGLVEVVDEVKKKATGGES</sequence>
<organism evidence="15 16">
    <name type="scientific">Lineolata rhizophorae</name>
    <dbReference type="NCBI Taxonomy" id="578093"/>
    <lineage>
        <taxon>Eukaryota</taxon>
        <taxon>Fungi</taxon>
        <taxon>Dikarya</taxon>
        <taxon>Ascomycota</taxon>
        <taxon>Pezizomycotina</taxon>
        <taxon>Dothideomycetes</taxon>
        <taxon>Dothideomycetes incertae sedis</taxon>
        <taxon>Lineolatales</taxon>
        <taxon>Lineolataceae</taxon>
        <taxon>Lineolata</taxon>
    </lineage>
</organism>
<dbReference type="InterPro" id="IPR009001">
    <property type="entry name" value="Transl_elong_EF1A/Init_IF2_C"/>
</dbReference>
<dbReference type="FunFam" id="3.40.50.300:FF:000204">
    <property type="entry name" value="Translation elongation factor Tu"/>
    <property type="match status" value="1"/>
</dbReference>
<comment type="similarity">
    <text evidence="2">Belongs to the TRAFAC class translation factor GTPase superfamily. Classic translation factor GTPase family. EF-Tu/EF-1A subfamily.</text>
</comment>
<evidence type="ECO:0000256" key="12">
    <source>
        <dbReference type="ARBA" id="ARBA00074866"/>
    </source>
</evidence>
<dbReference type="GO" id="GO:0002184">
    <property type="term" value="P:cytoplasmic translational termination"/>
    <property type="evidence" value="ECO:0007669"/>
    <property type="project" value="UniProtKB-ARBA"/>
</dbReference>
<dbReference type="PANTHER" id="PTHR23115">
    <property type="entry name" value="TRANSLATION FACTOR"/>
    <property type="match status" value="1"/>
</dbReference>
<dbReference type="Pfam" id="PF03143">
    <property type="entry name" value="GTP_EFTU_D3"/>
    <property type="match status" value="1"/>
</dbReference>
<proteinExistence type="inferred from homology"/>
<dbReference type="GO" id="GO:0003746">
    <property type="term" value="F:translation elongation factor activity"/>
    <property type="evidence" value="ECO:0007669"/>
    <property type="project" value="UniProtKB-KW"/>
</dbReference>
<evidence type="ECO:0000256" key="1">
    <source>
        <dbReference type="ARBA" id="ARBA00004496"/>
    </source>
</evidence>
<keyword evidence="9" id="KW-0342">GTP-binding</keyword>
<dbReference type="SUPFAM" id="SSF52540">
    <property type="entry name" value="P-loop containing nucleoside triphosphate hydrolases"/>
    <property type="match status" value="1"/>
</dbReference>
<evidence type="ECO:0000256" key="5">
    <source>
        <dbReference type="ARBA" id="ARBA00022768"/>
    </source>
</evidence>
<dbReference type="Gene3D" id="2.40.30.10">
    <property type="entry name" value="Translation factors"/>
    <property type="match status" value="2"/>
</dbReference>
<evidence type="ECO:0000256" key="11">
    <source>
        <dbReference type="ARBA" id="ARBA00063537"/>
    </source>
</evidence>
<dbReference type="Gene3D" id="3.40.50.300">
    <property type="entry name" value="P-loop containing nucleotide triphosphate hydrolases"/>
    <property type="match status" value="1"/>
</dbReference>
<dbReference type="Pfam" id="PF00009">
    <property type="entry name" value="GTP_EFTU"/>
    <property type="match status" value="1"/>
</dbReference>
<evidence type="ECO:0000256" key="3">
    <source>
        <dbReference type="ARBA" id="ARBA00022490"/>
    </source>
</evidence>
<keyword evidence="6" id="KW-0378">Hydrolase</keyword>
<keyword evidence="8" id="KW-0648">Protein biosynthesis</keyword>
<reference evidence="15" key="1">
    <citation type="journal article" date="2020" name="Stud. Mycol.">
        <title>101 Dothideomycetes genomes: a test case for predicting lifestyles and emergence of pathogens.</title>
        <authorList>
            <person name="Haridas S."/>
            <person name="Albert R."/>
            <person name="Binder M."/>
            <person name="Bloem J."/>
            <person name="Labutti K."/>
            <person name="Salamov A."/>
            <person name="Andreopoulos B."/>
            <person name="Baker S."/>
            <person name="Barry K."/>
            <person name="Bills G."/>
            <person name="Bluhm B."/>
            <person name="Cannon C."/>
            <person name="Castanera R."/>
            <person name="Culley D."/>
            <person name="Daum C."/>
            <person name="Ezra D."/>
            <person name="Gonzalez J."/>
            <person name="Henrissat B."/>
            <person name="Kuo A."/>
            <person name="Liang C."/>
            <person name="Lipzen A."/>
            <person name="Lutzoni F."/>
            <person name="Magnuson J."/>
            <person name="Mondo S."/>
            <person name="Nolan M."/>
            <person name="Ohm R."/>
            <person name="Pangilinan J."/>
            <person name="Park H.-J."/>
            <person name="Ramirez L."/>
            <person name="Alfaro M."/>
            <person name="Sun H."/>
            <person name="Tritt A."/>
            <person name="Yoshinaga Y."/>
            <person name="Zwiers L.-H."/>
            <person name="Turgeon B."/>
            <person name="Goodwin S."/>
            <person name="Spatafora J."/>
            <person name="Crous P."/>
            <person name="Grigoriev I."/>
        </authorList>
    </citation>
    <scope>NUCLEOTIDE SEQUENCE</scope>
    <source>
        <strain evidence="15">ATCC 16933</strain>
    </source>
</reference>
<dbReference type="GO" id="GO:0006417">
    <property type="term" value="P:regulation of translation"/>
    <property type="evidence" value="ECO:0007669"/>
    <property type="project" value="UniProtKB-KW"/>
</dbReference>